<proteinExistence type="predicted"/>
<evidence type="ECO:0000313" key="2">
    <source>
        <dbReference type="Proteomes" id="UP000710440"/>
    </source>
</evidence>
<gene>
    <name evidence="1" type="ORF">Aspvir_000373</name>
</gene>
<dbReference type="EMBL" id="BOPL01000001">
    <property type="protein sequence ID" value="GIJ98257.1"/>
    <property type="molecule type" value="Genomic_DNA"/>
</dbReference>
<evidence type="ECO:0000313" key="1">
    <source>
        <dbReference type="EMBL" id="GIJ98257.1"/>
    </source>
</evidence>
<sequence>MTSQLDDSFYENCPPQSQIGRTSFGAGPGTSVYGWPSKGGLYVLQSYDGVELGFLQLDRFNSTIRSQDPAEEDAHCANMRKLGAPWFESEEAFILSALQHSRPHKQVLFAGWPSTGGVWVLKTTYAEASSRGLGGIKNALNMEERCQAIERLGGSFYADPKDCRNLDL</sequence>
<dbReference type="AlphaFoldDB" id="A0A9P3F1Q8"/>
<protein>
    <submittedName>
        <fullName evidence="1">Uncharacterized protein</fullName>
    </submittedName>
</protein>
<keyword evidence="2" id="KW-1185">Reference proteome</keyword>
<dbReference type="GeneID" id="66928355"/>
<name>A0A9P3F1Q8_ASPVI</name>
<accession>A0A9P3F1Q8</accession>
<dbReference type="RefSeq" id="XP_043121444.1">
    <property type="nucleotide sequence ID" value="XM_043265509.1"/>
</dbReference>
<reference evidence="1 2" key="1">
    <citation type="submission" date="2021-02" db="EMBL/GenBank/DDBJ databases">
        <title>Pan-genome distribution and transcriptional activeness of fungal secondary metabolism genes in Aspergillus section Fumigati.</title>
        <authorList>
            <person name="Takahashi H."/>
            <person name="Umemura M."/>
            <person name="Ninomiya A."/>
            <person name="Kusuya Y."/>
            <person name="Urayama S."/>
            <person name="Shimizu M."/>
            <person name="Watanabe A."/>
            <person name="Kamei K."/>
            <person name="Yaguchi T."/>
            <person name="Hagiwara D."/>
        </authorList>
    </citation>
    <scope>NUCLEOTIDE SEQUENCE [LARGE SCALE GENOMIC DNA]</scope>
    <source>
        <strain evidence="1 2">IFM 47045</strain>
    </source>
</reference>
<comment type="caution">
    <text evidence="1">The sequence shown here is derived from an EMBL/GenBank/DDBJ whole genome shotgun (WGS) entry which is preliminary data.</text>
</comment>
<dbReference type="Proteomes" id="UP000710440">
    <property type="component" value="Unassembled WGS sequence"/>
</dbReference>
<organism evidence="1 2">
    <name type="scientific">Aspergillus viridinutans</name>
    <dbReference type="NCBI Taxonomy" id="75553"/>
    <lineage>
        <taxon>Eukaryota</taxon>
        <taxon>Fungi</taxon>
        <taxon>Dikarya</taxon>
        <taxon>Ascomycota</taxon>
        <taxon>Pezizomycotina</taxon>
        <taxon>Eurotiomycetes</taxon>
        <taxon>Eurotiomycetidae</taxon>
        <taxon>Eurotiales</taxon>
        <taxon>Aspergillaceae</taxon>
        <taxon>Aspergillus</taxon>
        <taxon>Aspergillus subgen. Fumigati</taxon>
    </lineage>
</organism>
<dbReference type="OrthoDB" id="4499281at2759"/>